<feature type="region of interest" description="Disordered" evidence="1">
    <location>
        <begin position="1"/>
        <end position="20"/>
    </location>
</feature>
<dbReference type="InParanoid" id="A0A401GHF4"/>
<evidence type="ECO:0000256" key="1">
    <source>
        <dbReference type="SAM" id="MobiDB-lite"/>
    </source>
</evidence>
<dbReference type="RefSeq" id="XP_027612464.1">
    <property type="nucleotide sequence ID" value="XM_027756663.1"/>
</dbReference>
<protein>
    <submittedName>
        <fullName evidence="2">Uncharacterized protein</fullName>
    </submittedName>
</protein>
<name>A0A401GHF4_9APHY</name>
<comment type="caution">
    <text evidence="2">The sequence shown here is derived from an EMBL/GenBank/DDBJ whole genome shotgun (WGS) entry which is preliminary data.</text>
</comment>
<organism evidence="2 3">
    <name type="scientific">Sparassis crispa</name>
    <dbReference type="NCBI Taxonomy" id="139825"/>
    <lineage>
        <taxon>Eukaryota</taxon>
        <taxon>Fungi</taxon>
        <taxon>Dikarya</taxon>
        <taxon>Basidiomycota</taxon>
        <taxon>Agaricomycotina</taxon>
        <taxon>Agaricomycetes</taxon>
        <taxon>Polyporales</taxon>
        <taxon>Sparassidaceae</taxon>
        <taxon>Sparassis</taxon>
    </lineage>
</organism>
<dbReference type="Proteomes" id="UP000287166">
    <property type="component" value="Unassembled WGS sequence"/>
</dbReference>
<reference evidence="2 3" key="1">
    <citation type="journal article" date="2018" name="Sci. Rep.">
        <title>Genome sequence of the cauliflower mushroom Sparassis crispa (Hanabiratake) and its association with beneficial usage.</title>
        <authorList>
            <person name="Kiyama R."/>
            <person name="Furutani Y."/>
            <person name="Kawaguchi K."/>
            <person name="Nakanishi T."/>
        </authorList>
    </citation>
    <scope>NUCLEOTIDE SEQUENCE [LARGE SCALE GENOMIC DNA]</scope>
</reference>
<sequence length="57" mass="5794">MDGATGRDGNCGPAGGMSTVSQKRKAVEVAWFIMHVGQRGAVGDPITVSNTSLMVGS</sequence>
<evidence type="ECO:0000313" key="3">
    <source>
        <dbReference type="Proteomes" id="UP000287166"/>
    </source>
</evidence>
<evidence type="ECO:0000313" key="2">
    <source>
        <dbReference type="EMBL" id="GBE81551.1"/>
    </source>
</evidence>
<dbReference type="EMBL" id="BFAD01000003">
    <property type="protein sequence ID" value="GBE81551.1"/>
    <property type="molecule type" value="Genomic_DNA"/>
</dbReference>
<dbReference type="AlphaFoldDB" id="A0A401GHF4"/>
<proteinExistence type="predicted"/>
<keyword evidence="3" id="KW-1185">Reference proteome</keyword>
<accession>A0A401GHF4</accession>
<gene>
    <name evidence="2" type="ORF">SCP_0312800</name>
</gene>
<dbReference type="GeneID" id="38778468"/>